<gene>
    <name evidence="1" type="ORF">X975_04424</name>
</gene>
<proteinExistence type="predicted"/>
<feature type="non-terminal residue" evidence="1">
    <location>
        <position position="220"/>
    </location>
</feature>
<evidence type="ECO:0000313" key="2">
    <source>
        <dbReference type="Proteomes" id="UP000054359"/>
    </source>
</evidence>
<dbReference type="Proteomes" id="UP000054359">
    <property type="component" value="Unassembled WGS sequence"/>
</dbReference>
<reference evidence="1 2" key="1">
    <citation type="submission" date="2013-11" db="EMBL/GenBank/DDBJ databases">
        <title>Genome sequencing of Stegodyphus mimosarum.</title>
        <authorList>
            <person name="Bechsgaard J."/>
        </authorList>
    </citation>
    <scope>NUCLEOTIDE SEQUENCE [LARGE SCALE GENOMIC DNA]</scope>
</reference>
<name>A0A087TMP0_STEMI</name>
<keyword evidence="2" id="KW-1185">Reference proteome</keyword>
<organism evidence="1 2">
    <name type="scientific">Stegodyphus mimosarum</name>
    <name type="common">African social velvet spider</name>
    <dbReference type="NCBI Taxonomy" id="407821"/>
    <lineage>
        <taxon>Eukaryota</taxon>
        <taxon>Metazoa</taxon>
        <taxon>Ecdysozoa</taxon>
        <taxon>Arthropoda</taxon>
        <taxon>Chelicerata</taxon>
        <taxon>Arachnida</taxon>
        <taxon>Araneae</taxon>
        <taxon>Araneomorphae</taxon>
        <taxon>Entelegynae</taxon>
        <taxon>Eresoidea</taxon>
        <taxon>Eresidae</taxon>
        <taxon>Stegodyphus</taxon>
    </lineage>
</organism>
<evidence type="ECO:0000313" key="1">
    <source>
        <dbReference type="EMBL" id="KFM66379.1"/>
    </source>
</evidence>
<protein>
    <submittedName>
        <fullName evidence="1">Uncharacterized protein</fullName>
    </submittedName>
</protein>
<dbReference type="AlphaFoldDB" id="A0A087TMP0"/>
<dbReference type="EMBL" id="KK115930">
    <property type="protein sequence ID" value="KFM66379.1"/>
    <property type="molecule type" value="Genomic_DNA"/>
</dbReference>
<accession>A0A087TMP0</accession>
<sequence>MNENVKCHHNKISNLNNCKNKSSKDTDSSRNSVRKYHSLCDLAFKEDESQGFSGKLLSCIGLLFSSCGYINNTESNILDLKIFTNGNCSLCSENFSKQLKLKSFAHVIPSKIFGPENQFHCMDVDFTFDCGPKSGYGKYMPHNSTRISSEFFNKKRLSPIYLSYQDETNYCISNNDIFHTKLAKSAHCFAKEENADAVEKDILVGSFADRLLDLLLSDYR</sequence>